<dbReference type="InterPro" id="IPR027408">
    <property type="entry name" value="PNPase/RNase_PH_dom_sf"/>
</dbReference>
<evidence type="ECO:0000256" key="2">
    <source>
        <dbReference type="ARBA" id="ARBA00004604"/>
    </source>
</evidence>
<organism evidence="8 9">
    <name type="scientific">Paraconiothyrium brasiliense</name>
    <dbReference type="NCBI Taxonomy" id="300254"/>
    <lineage>
        <taxon>Eukaryota</taxon>
        <taxon>Fungi</taxon>
        <taxon>Dikarya</taxon>
        <taxon>Ascomycota</taxon>
        <taxon>Pezizomycotina</taxon>
        <taxon>Dothideomycetes</taxon>
        <taxon>Pleosporomycetidae</taxon>
        <taxon>Pleosporales</taxon>
        <taxon>Massarineae</taxon>
        <taxon>Didymosphaeriaceae</taxon>
        <taxon>Paraconiothyrium</taxon>
    </lineage>
</organism>
<dbReference type="InterPro" id="IPR050590">
    <property type="entry name" value="Exosome_comp_Rrp42_subfam"/>
</dbReference>
<dbReference type="PANTHER" id="PTHR11097:SF8">
    <property type="entry name" value="EXOSOME COMPLEX COMPONENT RRP42"/>
    <property type="match status" value="1"/>
</dbReference>
<evidence type="ECO:0000256" key="1">
    <source>
        <dbReference type="ARBA" id="ARBA00004496"/>
    </source>
</evidence>
<dbReference type="Gene3D" id="3.30.230.70">
    <property type="entry name" value="GHMP Kinase, N-terminal domain"/>
    <property type="match status" value="1"/>
</dbReference>
<dbReference type="SUPFAM" id="SSF54211">
    <property type="entry name" value="Ribosomal protein S5 domain 2-like"/>
    <property type="match status" value="1"/>
</dbReference>
<evidence type="ECO:0000259" key="7">
    <source>
        <dbReference type="Pfam" id="PF01138"/>
    </source>
</evidence>
<keyword evidence="9" id="KW-1185">Reference proteome</keyword>
<evidence type="ECO:0000313" key="9">
    <source>
        <dbReference type="Proteomes" id="UP001521785"/>
    </source>
</evidence>
<protein>
    <recommendedName>
        <fullName evidence="6">Ribosomal RNA-processing protein 42</fullName>
    </recommendedName>
</protein>
<proteinExistence type="inferred from homology"/>
<evidence type="ECO:0000313" key="8">
    <source>
        <dbReference type="EMBL" id="KAL1607686.1"/>
    </source>
</evidence>
<comment type="caution">
    <text evidence="8">The sequence shown here is derived from an EMBL/GenBank/DDBJ whole genome shotgun (WGS) entry which is preliminary data.</text>
</comment>
<keyword evidence="4" id="KW-0963">Cytoplasm</keyword>
<dbReference type="Proteomes" id="UP001521785">
    <property type="component" value="Unassembled WGS sequence"/>
</dbReference>
<dbReference type="PANTHER" id="PTHR11097">
    <property type="entry name" value="EXOSOME COMPLEX EXONUCLEASE RIBOSOMAL RNA PROCESSING PROTEIN"/>
    <property type="match status" value="1"/>
</dbReference>
<keyword evidence="5" id="KW-0271">Exosome</keyword>
<evidence type="ECO:0000256" key="6">
    <source>
        <dbReference type="ARBA" id="ARBA00042523"/>
    </source>
</evidence>
<evidence type="ECO:0000256" key="4">
    <source>
        <dbReference type="ARBA" id="ARBA00022490"/>
    </source>
</evidence>
<comment type="similarity">
    <text evidence="3">Belongs to the RNase PH family.</text>
</comment>
<accession>A0ABR3RTD1</accession>
<evidence type="ECO:0000256" key="5">
    <source>
        <dbReference type="ARBA" id="ARBA00022835"/>
    </source>
</evidence>
<name>A0ABR3RTD1_9PLEO</name>
<dbReference type="InterPro" id="IPR020568">
    <property type="entry name" value="Ribosomal_Su5_D2-typ_SF"/>
</dbReference>
<dbReference type="EMBL" id="JAKJXO020000003">
    <property type="protein sequence ID" value="KAL1607686.1"/>
    <property type="molecule type" value="Genomic_DNA"/>
</dbReference>
<dbReference type="InterPro" id="IPR001247">
    <property type="entry name" value="ExoRNase_PH_dom1"/>
</dbReference>
<reference evidence="8 9" key="1">
    <citation type="submission" date="2024-02" db="EMBL/GenBank/DDBJ databases">
        <title>De novo assembly and annotation of 12 fungi associated with fruit tree decline syndrome in Ontario, Canada.</title>
        <authorList>
            <person name="Sulman M."/>
            <person name="Ellouze W."/>
            <person name="Ilyukhin E."/>
        </authorList>
    </citation>
    <scope>NUCLEOTIDE SEQUENCE [LARGE SCALE GENOMIC DNA]</scope>
    <source>
        <strain evidence="8 9">M42-189</strain>
    </source>
</reference>
<feature type="domain" description="Exoribonuclease phosphorolytic" evidence="7">
    <location>
        <begin position="39"/>
        <end position="212"/>
    </location>
</feature>
<sequence>MAPNQPQQVTLSPAELSFLRSTLVQSPPIRFDHTKGPKDFRSMRAEYDVLPGANGSARIALEDGTEALVGVKAEVGKSQWRPSPDARGNILSVAAGDAEMRDADAENDSKGKGQNAWIEASVEIPGFRDDDSLPVFLASMLTESLLASGELKDRLYINSRFHWKLYIDVRAPSSYTIQADLYQILLLSPPLSYPLALLSMTTHLALLTSRLPALKSEKDEDPLFDDDWDAAVYLYPKEKGKSLFGSAEDKPPVIVLAMSVGPNIIFDPCMEELAVADAVLAVACASATSSSTRARIVSIRTIDPPSHLTPPGVPNSMNSATGGAVPASSAEALTQRELLATSGVWTPPRGGMKRALISQVVKIVVEEGGVAEEVISALQAIELG</sequence>
<dbReference type="Pfam" id="PF01138">
    <property type="entry name" value="RNase_PH"/>
    <property type="match status" value="1"/>
</dbReference>
<gene>
    <name evidence="8" type="primary">RRP42</name>
    <name evidence="8" type="ORF">SLS60_002621</name>
</gene>
<comment type="subcellular location">
    <subcellularLocation>
        <location evidence="1">Cytoplasm</location>
    </subcellularLocation>
    <subcellularLocation>
        <location evidence="2">Nucleus</location>
        <location evidence="2">Nucleolus</location>
    </subcellularLocation>
</comment>
<evidence type="ECO:0000256" key="3">
    <source>
        <dbReference type="ARBA" id="ARBA00006678"/>
    </source>
</evidence>